<feature type="transmembrane region" description="Helical" evidence="1">
    <location>
        <begin position="262"/>
        <end position="282"/>
    </location>
</feature>
<feature type="transmembrane region" description="Helical" evidence="1">
    <location>
        <begin position="102"/>
        <end position="121"/>
    </location>
</feature>
<dbReference type="InterPro" id="IPR026898">
    <property type="entry name" value="PrsW"/>
</dbReference>
<protein>
    <submittedName>
        <fullName evidence="2">RsiW-degrading membrane proteinase PrsW (M82 family)</fullName>
    </submittedName>
</protein>
<organism evidence="2 3">
    <name type="scientific">Scopulibacillus daqui</name>
    <dbReference type="NCBI Taxonomy" id="1469162"/>
    <lineage>
        <taxon>Bacteria</taxon>
        <taxon>Bacillati</taxon>
        <taxon>Bacillota</taxon>
        <taxon>Bacilli</taxon>
        <taxon>Bacillales</taxon>
        <taxon>Sporolactobacillaceae</taxon>
        <taxon>Scopulibacillus</taxon>
    </lineage>
</organism>
<dbReference type="RefSeq" id="WP_205002031.1">
    <property type="nucleotide sequence ID" value="NZ_JAFBER010000001.1"/>
</dbReference>
<proteinExistence type="predicted"/>
<dbReference type="PANTHER" id="PTHR36844">
    <property type="entry name" value="PROTEASE PRSW"/>
    <property type="match status" value="1"/>
</dbReference>
<feature type="transmembrane region" description="Helical" evidence="1">
    <location>
        <begin position="188"/>
        <end position="210"/>
    </location>
</feature>
<feature type="transmembrane region" description="Helical" evidence="1">
    <location>
        <begin position="294"/>
        <end position="312"/>
    </location>
</feature>
<evidence type="ECO:0000313" key="2">
    <source>
        <dbReference type="EMBL" id="MBM7644069.1"/>
    </source>
</evidence>
<dbReference type="Proteomes" id="UP000808914">
    <property type="component" value="Unassembled WGS sequence"/>
</dbReference>
<name>A0ABS2PVI5_9BACL</name>
<keyword evidence="1" id="KW-1133">Transmembrane helix</keyword>
<evidence type="ECO:0000313" key="3">
    <source>
        <dbReference type="Proteomes" id="UP000808914"/>
    </source>
</evidence>
<gene>
    <name evidence="2" type="ORF">JOD45_000260</name>
</gene>
<keyword evidence="1" id="KW-0472">Membrane</keyword>
<reference evidence="2 3" key="1">
    <citation type="submission" date="2021-01" db="EMBL/GenBank/DDBJ databases">
        <title>Genomic Encyclopedia of Type Strains, Phase IV (KMG-IV): sequencing the most valuable type-strain genomes for metagenomic binning, comparative biology and taxonomic classification.</title>
        <authorList>
            <person name="Goeker M."/>
        </authorList>
    </citation>
    <scope>NUCLEOTIDE SEQUENCE [LARGE SCALE GENOMIC DNA]</scope>
    <source>
        <strain evidence="2 3">DSM 28236</strain>
    </source>
</reference>
<dbReference type="EMBL" id="JAFBER010000001">
    <property type="protein sequence ID" value="MBM7644069.1"/>
    <property type="molecule type" value="Genomic_DNA"/>
</dbReference>
<feature type="transmembrane region" description="Helical" evidence="1">
    <location>
        <begin position="222"/>
        <end position="242"/>
    </location>
</feature>
<feature type="transmembrane region" description="Helical" evidence="1">
    <location>
        <begin position="162"/>
        <end position="182"/>
    </location>
</feature>
<keyword evidence="1" id="KW-0812">Transmembrane</keyword>
<comment type="caution">
    <text evidence="2">The sequence shown here is derived from an EMBL/GenBank/DDBJ whole genome shotgun (WGS) entry which is preliminary data.</text>
</comment>
<accession>A0ABS2PVI5</accession>
<dbReference type="Pfam" id="PF13367">
    <property type="entry name" value="PrsW-protease"/>
    <property type="match status" value="1"/>
</dbReference>
<evidence type="ECO:0000256" key="1">
    <source>
        <dbReference type="SAM" id="Phobius"/>
    </source>
</evidence>
<keyword evidence="3" id="KW-1185">Reference proteome</keyword>
<feature type="transmembrane region" description="Helical" evidence="1">
    <location>
        <begin position="127"/>
        <end position="150"/>
    </location>
</feature>
<feature type="transmembrane region" description="Helical" evidence="1">
    <location>
        <begin position="318"/>
        <end position="343"/>
    </location>
</feature>
<sequence>MKCPNCDYSNPQGTKLCLTCGQELLNGNTPEQDPNSLFYEFAQIVDEIPSDFRSVKPKFRNIFSRVFRKHSEVEAERLFIVGTSLTTPAIDEVEGTWPKPWLFARIFLIALFAYLGLYMGVNFFGNINFIPGLIIVGSFGVPITTLVFFWEMNAPQNIAIYKIVYVVLVGGILALLVALVFYDLLRNNINPITIGIVEELAKVVVVIFFVRDLKYKYILNGLLLGAAVGAGFGAFETAGYALRSLLSGSFPMLYNTILWRSIFSPGGHVAWAALTGAAMCRVQGDSKFQLNMLMKPKFMFIFILVVAMHALWDSPMPGIYPFGQITLTVISWIFVFWMIRIGLNEINEKKRSLAFTYYK</sequence>
<dbReference type="PANTHER" id="PTHR36844:SF1">
    <property type="entry name" value="PROTEASE PRSW"/>
    <property type="match status" value="1"/>
</dbReference>